<gene>
    <name evidence="7" type="primary">sbcD</name>
    <name evidence="10" type="ORF">IGS73_07735</name>
</gene>
<dbReference type="AlphaFoldDB" id="A0A7L9J4Q1"/>
<keyword evidence="7" id="KW-0235">DNA replication</keyword>
<dbReference type="EMBL" id="CP062789">
    <property type="protein sequence ID" value="QOK24232.1"/>
    <property type="molecule type" value="Genomic_DNA"/>
</dbReference>
<protein>
    <recommendedName>
        <fullName evidence="3 7">Nuclease SbcCD subunit D</fullName>
    </recommendedName>
</protein>
<evidence type="ECO:0000256" key="7">
    <source>
        <dbReference type="RuleBase" id="RU363069"/>
    </source>
</evidence>
<comment type="subunit">
    <text evidence="2 7">Heterodimer of SbcC and SbcD.</text>
</comment>
<feature type="domain" description="Nuclease SbcCD subunit D C-terminal" evidence="9">
    <location>
        <begin position="282"/>
        <end position="366"/>
    </location>
</feature>
<evidence type="ECO:0000256" key="4">
    <source>
        <dbReference type="ARBA" id="ARBA00022722"/>
    </source>
</evidence>
<dbReference type="CDD" id="cd00840">
    <property type="entry name" value="MPP_Mre11_N"/>
    <property type="match status" value="1"/>
</dbReference>
<evidence type="ECO:0000259" key="8">
    <source>
        <dbReference type="Pfam" id="PF00149"/>
    </source>
</evidence>
<dbReference type="Pfam" id="PF00149">
    <property type="entry name" value="Metallophos"/>
    <property type="match status" value="1"/>
</dbReference>
<dbReference type="SUPFAM" id="SSF56300">
    <property type="entry name" value="Metallo-dependent phosphatases"/>
    <property type="match status" value="1"/>
</dbReference>
<dbReference type="NCBIfam" id="TIGR00619">
    <property type="entry name" value="sbcd"/>
    <property type="match status" value="1"/>
</dbReference>
<dbReference type="InterPro" id="IPR004593">
    <property type="entry name" value="SbcD"/>
</dbReference>
<evidence type="ECO:0000256" key="3">
    <source>
        <dbReference type="ARBA" id="ARBA00013365"/>
    </source>
</evidence>
<evidence type="ECO:0000256" key="1">
    <source>
        <dbReference type="ARBA" id="ARBA00010555"/>
    </source>
</evidence>
<keyword evidence="6 7" id="KW-0269">Exonuclease</keyword>
<dbReference type="GO" id="GO:0006310">
    <property type="term" value="P:DNA recombination"/>
    <property type="evidence" value="ECO:0007669"/>
    <property type="project" value="UniProtKB-KW"/>
</dbReference>
<keyword evidence="7" id="KW-0255">Endonuclease</keyword>
<dbReference type="InterPro" id="IPR026843">
    <property type="entry name" value="SbcD_C"/>
</dbReference>
<evidence type="ECO:0000256" key="5">
    <source>
        <dbReference type="ARBA" id="ARBA00022801"/>
    </source>
</evidence>
<organism evidence="10 11">
    <name type="scientific">Janibacter indicus</name>
    <dbReference type="NCBI Taxonomy" id="857417"/>
    <lineage>
        <taxon>Bacteria</taxon>
        <taxon>Bacillati</taxon>
        <taxon>Actinomycetota</taxon>
        <taxon>Actinomycetes</taxon>
        <taxon>Micrococcales</taxon>
        <taxon>Intrasporangiaceae</taxon>
        <taxon>Janibacter</taxon>
    </lineage>
</organism>
<dbReference type="Pfam" id="PF12320">
    <property type="entry name" value="SbcD_C"/>
    <property type="match status" value="1"/>
</dbReference>
<dbReference type="InterPro" id="IPR050535">
    <property type="entry name" value="DNA_Repair-Maintenance_Comp"/>
</dbReference>
<dbReference type="InterPro" id="IPR029052">
    <property type="entry name" value="Metallo-depent_PP-like"/>
</dbReference>
<feature type="domain" description="Calcineurin-like phosphoesterase" evidence="8">
    <location>
        <begin position="1"/>
        <end position="192"/>
    </location>
</feature>
<dbReference type="PANTHER" id="PTHR30337:SF0">
    <property type="entry name" value="NUCLEASE SBCCD SUBUNIT D"/>
    <property type="match status" value="1"/>
</dbReference>
<keyword evidence="4 7" id="KW-0540">Nuclease</keyword>
<dbReference type="InterPro" id="IPR004843">
    <property type="entry name" value="Calcineurin-like_PHP"/>
</dbReference>
<accession>A0A7L9J4Q1</accession>
<dbReference type="GO" id="GO:0008408">
    <property type="term" value="F:3'-5' exonuclease activity"/>
    <property type="evidence" value="ECO:0007669"/>
    <property type="project" value="InterPro"/>
</dbReference>
<dbReference type="Proteomes" id="UP000593998">
    <property type="component" value="Chromosome"/>
</dbReference>
<evidence type="ECO:0000256" key="2">
    <source>
        <dbReference type="ARBA" id="ARBA00011322"/>
    </source>
</evidence>
<evidence type="ECO:0000313" key="10">
    <source>
        <dbReference type="EMBL" id="QOK24232.1"/>
    </source>
</evidence>
<dbReference type="Gene3D" id="3.60.21.10">
    <property type="match status" value="1"/>
</dbReference>
<dbReference type="InterPro" id="IPR041796">
    <property type="entry name" value="Mre11_N"/>
</dbReference>
<proteinExistence type="inferred from homology"/>
<dbReference type="PANTHER" id="PTHR30337">
    <property type="entry name" value="COMPONENT OF ATP-DEPENDENT DSDNA EXONUCLEASE"/>
    <property type="match status" value="1"/>
</dbReference>
<comment type="function">
    <text evidence="7">SbcCD cleaves DNA hairpin structures. These structures can inhibit DNA replication and are intermediates in certain DNA recombination reactions. The complex acts as a 3'-&gt;5' double strand exonuclease that can open hairpins. It also has a 5' single-strand endonuclease activity.</text>
</comment>
<reference evidence="10 11" key="1">
    <citation type="submission" date="2020-10" db="EMBL/GenBank/DDBJ databases">
        <title>Janibacter indicus TT2 genome sequence.</title>
        <authorList>
            <person name="Lee K."/>
            <person name="Ganzorig M."/>
        </authorList>
    </citation>
    <scope>NUCLEOTIDE SEQUENCE [LARGE SCALE GENOMIC DNA]</scope>
    <source>
        <strain evidence="10 11">TT2</strain>
    </source>
</reference>
<dbReference type="RefSeq" id="WP_192912049.1">
    <property type="nucleotide sequence ID" value="NZ_CP062789.1"/>
</dbReference>
<comment type="similarity">
    <text evidence="1 7">Belongs to the SbcD family.</text>
</comment>
<keyword evidence="7" id="KW-0233">DNA recombination</keyword>
<sequence>MKFLHTSDWHVGKTLKGRPRLDEHKAVLAEIVGHARANDVDAVVISGDIYDTSVPTAEAQRLVIATLLALAKDDIEVIAIAGNHDSGSTFEAFRPLMGVAGINLYGQARAKDKGGVYSFTARSTGEPVNIAVIPFLSQRYAVRAAQLIAPGDNVPARNVGSYDQWVRNIVDHLHGGYDPDGVNLMTAHLTCTGGAFGGGERMAQSIFEYHVPAAIFPIDTHYVALGHLHRRQELPAGCPVHYCGSPLAVDFGEEENTPTVLLVEASPGTPAKVTDLPLKSARRLRTVEGTVEQLRAAVEEYGEDWLRVRVKQSTYAGLRDDIIEALPNALEIHIHSDFTNTGSGKVSSVQVAAKSPAELFAEYCAHVGSDDERVRAMFDTINDELTTGR</sequence>
<keyword evidence="5 7" id="KW-0378">Hydrolase</keyword>
<dbReference type="GO" id="GO:0004519">
    <property type="term" value="F:endonuclease activity"/>
    <property type="evidence" value="ECO:0007669"/>
    <property type="project" value="UniProtKB-KW"/>
</dbReference>
<dbReference type="GO" id="GO:0006260">
    <property type="term" value="P:DNA replication"/>
    <property type="evidence" value="ECO:0007669"/>
    <property type="project" value="UniProtKB-KW"/>
</dbReference>
<evidence type="ECO:0000259" key="9">
    <source>
        <dbReference type="Pfam" id="PF12320"/>
    </source>
</evidence>
<name>A0A7L9J4Q1_9MICO</name>
<evidence type="ECO:0000256" key="6">
    <source>
        <dbReference type="ARBA" id="ARBA00022839"/>
    </source>
</evidence>
<evidence type="ECO:0000313" key="11">
    <source>
        <dbReference type="Proteomes" id="UP000593998"/>
    </source>
</evidence>